<feature type="non-terminal residue" evidence="2">
    <location>
        <position position="1"/>
    </location>
</feature>
<feature type="region of interest" description="Disordered" evidence="1">
    <location>
        <begin position="1"/>
        <end position="43"/>
    </location>
</feature>
<feature type="non-terminal residue" evidence="2">
    <location>
        <position position="43"/>
    </location>
</feature>
<sequence length="43" mass="4655">APARRRPYSAAPPAPSWLRGRRATGWPRGVAHRARPADHTGGI</sequence>
<evidence type="ECO:0000256" key="1">
    <source>
        <dbReference type="SAM" id="MobiDB-lite"/>
    </source>
</evidence>
<reference evidence="2" key="1">
    <citation type="submission" date="2020-02" db="EMBL/GenBank/DDBJ databases">
        <authorList>
            <person name="Meier V. D."/>
        </authorList>
    </citation>
    <scope>NUCLEOTIDE SEQUENCE</scope>
    <source>
        <strain evidence="2">AVDCRST_MAG49</strain>
    </source>
</reference>
<dbReference type="EMBL" id="CADCWG010000038">
    <property type="protein sequence ID" value="CAA9539245.1"/>
    <property type="molecule type" value="Genomic_DNA"/>
</dbReference>
<name>A0A6J4U5U4_9BACT</name>
<evidence type="ECO:0000313" key="2">
    <source>
        <dbReference type="EMBL" id="CAA9539245.1"/>
    </source>
</evidence>
<dbReference type="AlphaFoldDB" id="A0A6J4U5U4"/>
<proteinExistence type="predicted"/>
<protein>
    <submittedName>
        <fullName evidence="2">Uncharacterized protein</fullName>
    </submittedName>
</protein>
<gene>
    <name evidence="2" type="ORF">AVDCRST_MAG49-669</name>
</gene>
<organism evidence="2">
    <name type="scientific">uncultured Thermomicrobiales bacterium</name>
    <dbReference type="NCBI Taxonomy" id="1645740"/>
    <lineage>
        <taxon>Bacteria</taxon>
        <taxon>Pseudomonadati</taxon>
        <taxon>Thermomicrobiota</taxon>
        <taxon>Thermomicrobia</taxon>
        <taxon>Thermomicrobiales</taxon>
        <taxon>environmental samples</taxon>
    </lineage>
</organism>
<accession>A0A6J4U5U4</accession>